<evidence type="ECO:0000313" key="1">
    <source>
        <dbReference type="EMBL" id="CAG7580036.1"/>
    </source>
</evidence>
<accession>A0A8D9CET2</accession>
<dbReference type="EMBL" id="OU342829">
    <property type="protein sequence ID" value="CAG7580036.1"/>
    <property type="molecule type" value="Genomic_DNA"/>
</dbReference>
<reference evidence="1" key="1">
    <citation type="submission" date="2021-06" db="EMBL/GenBank/DDBJ databases">
        <authorList>
            <person name="Gannon L."/>
            <person name="Redgwell R T."/>
            <person name="Michniewski S."/>
            <person name="Harrison D C."/>
            <person name="Millard A."/>
        </authorList>
    </citation>
    <scope>NUCLEOTIDE SEQUENCE</scope>
</reference>
<name>A0A8D9CET2_9VIRU</name>
<organism evidence="1">
    <name type="scientific">uncultured marine phage</name>
    <dbReference type="NCBI Taxonomy" id="707152"/>
    <lineage>
        <taxon>Viruses</taxon>
        <taxon>environmental samples</taxon>
    </lineage>
</organism>
<proteinExistence type="predicted"/>
<sequence length="112" mass="12946">MKYLKTFEGMSEDNEWMIFAGLGGGFGGAQQMGIFTGTEDEANSEAWRMSVEEYEGMVGMHGLRDVDEIMEEDEVDADEAQEISNDERESWLDYWVEKYDPEKHQDTDDRLN</sequence>
<gene>
    <name evidence="1" type="ORF">SLAVMIC_00216</name>
</gene>
<protein>
    <submittedName>
        <fullName evidence="1">Uncharacterized protein</fullName>
    </submittedName>
</protein>